<dbReference type="AlphaFoldDB" id="R8ZYH6"/>
<sequence>MHLKRLILIPIIFITSFTSYCNPLNSPKEKNDDLILLLGLYSLLGGSCLNGPDLWARDLVSQSSVCVPVDLVSSGTNVEVYKERSLSVNYDLVKFARDFDTTTYPKLIATFGTPSDVDGDGKVKILVMDIRDGATANSAYVAGYYDPINFFPDNFLSRVRSNYAEVLYMDGKELIAALTRDPNAFASTAAHEFQHLLRFPRMRAANHNDEIWINEGTSEVASDIAGYGPQNSRMDCYSGVTDSRCLDGINGVSLLDWDNSSSDILKQYSFAYVFMRYLYDSSGTTEAEKQNFFKATVIGSGAGTRANTTGNLISLFRSSANFNSTLLGSQNSEVFFRMYSLLVAQSFGLTNNLSSVEYVSADGAAPATVDLSSASGNYLLANSPSLLRIIANPVLPTVNRLSIKQGSTNFYNTATPTVPGSSRKNYGRVAAGSTKGVFFWADSPAGLNVSVKYVQTNEDATTPTIPKKPRSLKSVIEETPTTGPVPICGIEFTNDSARTFESIPVE</sequence>
<dbReference type="STRING" id="1218599.LEP1GSC195_0859"/>
<accession>R8ZYH6</accession>
<reference evidence="1" key="1">
    <citation type="submission" date="2013-04" db="EMBL/GenBank/DDBJ databases">
        <authorList>
            <person name="Harkins D.M."/>
            <person name="Durkin A.S."/>
            <person name="Brinkac L.M."/>
            <person name="Haft D.H."/>
            <person name="Selengut J.D."/>
            <person name="Sanka R."/>
            <person name="DePew J."/>
            <person name="Purushe J."/>
            <person name="Galloway R.L."/>
            <person name="Vinetz J.M."/>
            <person name="Sutton G.G."/>
            <person name="Nierman W.C."/>
            <person name="Fouts D.E."/>
        </authorList>
    </citation>
    <scope>NUCLEOTIDE SEQUENCE [LARGE SCALE GENOMIC DNA]</scope>
    <source>
        <strain evidence="1">CDC</strain>
    </source>
</reference>
<evidence type="ECO:0000313" key="2">
    <source>
        <dbReference type="Proteomes" id="UP000013984"/>
    </source>
</evidence>
<proteinExistence type="predicted"/>
<gene>
    <name evidence="1" type="ORF">LEP1GSC195_0859</name>
</gene>
<dbReference type="RefSeq" id="WP_015682984.1">
    <property type="nucleotide sequence ID" value="NZ_AOGZ02000016.1"/>
</dbReference>
<keyword evidence="2" id="KW-1185">Reference proteome</keyword>
<dbReference type="EMBL" id="AOGZ02000016">
    <property type="protein sequence ID" value="EOQ95013.1"/>
    <property type="molecule type" value="Genomic_DNA"/>
</dbReference>
<name>R8ZYH6_9LEPT</name>
<comment type="caution">
    <text evidence="1">The sequence shown here is derived from an EMBL/GenBank/DDBJ whole genome shotgun (WGS) entry which is preliminary data.</text>
</comment>
<dbReference type="Proteomes" id="UP000013984">
    <property type="component" value="Unassembled WGS sequence"/>
</dbReference>
<organism evidence="1 2">
    <name type="scientific">Leptospira wolbachii serovar Codice str. CDC</name>
    <dbReference type="NCBI Taxonomy" id="1218599"/>
    <lineage>
        <taxon>Bacteria</taxon>
        <taxon>Pseudomonadati</taxon>
        <taxon>Spirochaetota</taxon>
        <taxon>Spirochaetia</taxon>
        <taxon>Leptospirales</taxon>
        <taxon>Leptospiraceae</taxon>
        <taxon>Leptospira</taxon>
    </lineage>
</organism>
<protein>
    <submittedName>
        <fullName evidence="1">Peptidase MA family protein</fullName>
    </submittedName>
</protein>
<evidence type="ECO:0000313" key="1">
    <source>
        <dbReference type="EMBL" id="EOQ95013.1"/>
    </source>
</evidence>